<dbReference type="InterPro" id="IPR002110">
    <property type="entry name" value="Ankyrin_rpt"/>
</dbReference>
<gene>
    <name evidence="3" type="ORF">CTOB1V02_LOCUS16385</name>
</gene>
<reference evidence="3" key="1">
    <citation type="submission" date="2020-11" db="EMBL/GenBank/DDBJ databases">
        <authorList>
            <person name="Tran Van P."/>
        </authorList>
    </citation>
    <scope>NUCLEOTIDE SEQUENCE</scope>
</reference>
<dbReference type="Pfam" id="PF12796">
    <property type="entry name" value="Ank_2"/>
    <property type="match status" value="1"/>
</dbReference>
<dbReference type="PRINTS" id="PR01415">
    <property type="entry name" value="ANKYRIN"/>
</dbReference>
<sequence length="146" mass="16130">NPKRVRFEVEHDESELEEDYHQRITWLHVFSFLPGFHPVVKILLANGADPNSIATCRGLTPLHIAATPETARLLLEYKAEVDVKDSDGCTPLLHATLATLNGRHSVVEFLLAHGADPNIISRTDETSPLHHAMLADTAELLIQKGA</sequence>
<evidence type="ECO:0000313" key="3">
    <source>
        <dbReference type="EMBL" id="CAD7238570.1"/>
    </source>
</evidence>
<organism evidence="3">
    <name type="scientific">Cyprideis torosa</name>
    <dbReference type="NCBI Taxonomy" id="163714"/>
    <lineage>
        <taxon>Eukaryota</taxon>
        <taxon>Metazoa</taxon>
        <taxon>Ecdysozoa</taxon>
        <taxon>Arthropoda</taxon>
        <taxon>Crustacea</taxon>
        <taxon>Oligostraca</taxon>
        <taxon>Ostracoda</taxon>
        <taxon>Podocopa</taxon>
        <taxon>Podocopida</taxon>
        <taxon>Cytherocopina</taxon>
        <taxon>Cytheroidea</taxon>
        <taxon>Cytherideidae</taxon>
        <taxon>Cyprideis</taxon>
    </lineage>
</organism>
<dbReference type="SUPFAM" id="SSF48403">
    <property type="entry name" value="Ankyrin repeat"/>
    <property type="match status" value="1"/>
</dbReference>
<name>A0A7R8ZVZ5_9CRUS</name>
<dbReference type="InterPro" id="IPR036770">
    <property type="entry name" value="Ankyrin_rpt-contain_sf"/>
</dbReference>
<dbReference type="PANTHER" id="PTHR24174:SF16">
    <property type="entry name" value="CASKIN-2"/>
    <property type="match status" value="1"/>
</dbReference>
<accession>A0A7R8ZVZ5</accession>
<dbReference type="AlphaFoldDB" id="A0A7R8ZVZ5"/>
<dbReference type="Gene3D" id="1.25.40.20">
    <property type="entry name" value="Ankyrin repeat-containing domain"/>
    <property type="match status" value="1"/>
</dbReference>
<dbReference type="PROSITE" id="PS50088">
    <property type="entry name" value="ANK_REPEAT"/>
    <property type="match status" value="1"/>
</dbReference>
<protein>
    <submittedName>
        <fullName evidence="3">Uncharacterized protein</fullName>
    </submittedName>
</protein>
<evidence type="ECO:0000256" key="2">
    <source>
        <dbReference type="ARBA" id="ARBA00023043"/>
    </source>
</evidence>
<keyword evidence="1" id="KW-0677">Repeat</keyword>
<keyword evidence="2" id="KW-0040">ANK repeat</keyword>
<feature type="non-terminal residue" evidence="3">
    <location>
        <position position="1"/>
    </location>
</feature>
<dbReference type="EMBL" id="OB704081">
    <property type="protein sequence ID" value="CAD7238570.1"/>
    <property type="molecule type" value="Genomic_DNA"/>
</dbReference>
<dbReference type="PANTHER" id="PTHR24174">
    <property type="entry name" value="ANKYRIN REPEAT AND STERILE ALPHA MOTIF DOMAIN-CONTAINING PROTEIN 1"/>
    <property type="match status" value="1"/>
</dbReference>
<proteinExistence type="predicted"/>
<evidence type="ECO:0000256" key="1">
    <source>
        <dbReference type="ARBA" id="ARBA00022737"/>
    </source>
</evidence>
<dbReference type="InterPro" id="IPR033635">
    <property type="entry name" value="ANKS1/Caskin"/>
</dbReference>
<feature type="non-terminal residue" evidence="3">
    <location>
        <position position="146"/>
    </location>
</feature>
<dbReference type="SMART" id="SM00248">
    <property type="entry name" value="ANK"/>
    <property type="match status" value="3"/>
</dbReference>
<dbReference type="OrthoDB" id="6339901at2759"/>